<dbReference type="SMART" id="SM00267">
    <property type="entry name" value="GGDEF"/>
    <property type="match status" value="1"/>
</dbReference>
<evidence type="ECO:0000313" key="2">
    <source>
        <dbReference type="EMBL" id="MBB1256598.1"/>
    </source>
</evidence>
<dbReference type="EMBL" id="JABJXA010000229">
    <property type="protein sequence ID" value="MBB1261939.1"/>
    <property type="molecule type" value="Genomic_DNA"/>
</dbReference>
<dbReference type="Proteomes" id="UP000525686">
    <property type="component" value="Unassembled WGS sequence"/>
</dbReference>
<comment type="caution">
    <text evidence="4">The sequence shown here is derived from an EMBL/GenBank/DDBJ whole genome shotgun (WGS) entry which is preliminary data.</text>
</comment>
<reference evidence="4 5" key="1">
    <citation type="submission" date="2019-10" db="EMBL/GenBank/DDBJ databases">
        <title>Streptomyces sp. nov., a novel actinobacterium isolated from alkaline environment.</title>
        <authorList>
            <person name="Golinska P."/>
        </authorList>
    </citation>
    <scope>NUCLEOTIDE SEQUENCE [LARGE SCALE GENOMIC DNA]</scope>
    <source>
        <strain evidence="4 5">OF1</strain>
    </source>
</reference>
<gene>
    <name evidence="4" type="ORF">FNX44_022605</name>
    <name evidence="2" type="ORF">H3146_25090</name>
    <name evidence="3" type="ORF">H3147_24465</name>
</gene>
<dbReference type="SUPFAM" id="SSF55073">
    <property type="entry name" value="Nucleotide cyclase"/>
    <property type="match status" value="1"/>
</dbReference>
<dbReference type="Pfam" id="PF00990">
    <property type="entry name" value="GGDEF"/>
    <property type="match status" value="1"/>
</dbReference>
<proteinExistence type="predicted"/>
<evidence type="ECO:0000313" key="3">
    <source>
        <dbReference type="EMBL" id="MBB1261939.1"/>
    </source>
</evidence>
<evidence type="ECO:0000313" key="6">
    <source>
        <dbReference type="Proteomes" id="UP000517765"/>
    </source>
</evidence>
<dbReference type="RefSeq" id="WP_143650616.1">
    <property type="nucleotide sequence ID" value="NZ_JABJWZ010000400.1"/>
</dbReference>
<evidence type="ECO:0000313" key="7">
    <source>
        <dbReference type="Proteomes" id="UP000525686"/>
    </source>
</evidence>
<name>A0A5P0YWF2_9ACTN</name>
<dbReference type="OrthoDB" id="23692at2"/>
<protein>
    <submittedName>
        <fullName evidence="4">Diguanylate cyclase</fullName>
    </submittedName>
    <submittedName>
        <fullName evidence="2">GGDEF domain-containing protein</fullName>
    </submittedName>
</protein>
<dbReference type="AlphaFoldDB" id="A0A5P0YWF2"/>
<dbReference type="EMBL" id="VJYK02000319">
    <property type="protein sequence ID" value="MQS04611.1"/>
    <property type="molecule type" value="Genomic_DNA"/>
</dbReference>
<dbReference type="EMBL" id="JABJWZ010000400">
    <property type="protein sequence ID" value="MBB1256598.1"/>
    <property type="molecule type" value="Genomic_DNA"/>
</dbReference>
<dbReference type="PANTHER" id="PTHR44757">
    <property type="entry name" value="DIGUANYLATE CYCLASE DGCP"/>
    <property type="match status" value="1"/>
</dbReference>
<dbReference type="InterPro" id="IPR029787">
    <property type="entry name" value="Nucleotide_cyclase"/>
</dbReference>
<reference evidence="6 7" key="2">
    <citation type="submission" date="2020-05" db="EMBL/GenBank/DDBJ databases">
        <title>Classification of alakaliphilic streptomycetes isolated from an alkaline soil next to Lonar Crater, India and a proposal for the recognition of Streptomyces alkaliterrae sp. nov.</title>
        <authorList>
            <person name="Golinska P."/>
        </authorList>
    </citation>
    <scope>NUCLEOTIDE SEQUENCE [LARGE SCALE GENOMIC DNA]</scope>
    <source>
        <strain evidence="7">OF3</strain>
        <strain evidence="6">OF8</strain>
    </source>
</reference>
<dbReference type="NCBIfam" id="TIGR00254">
    <property type="entry name" value="GGDEF"/>
    <property type="match status" value="1"/>
</dbReference>
<evidence type="ECO:0000313" key="5">
    <source>
        <dbReference type="Proteomes" id="UP000320857"/>
    </source>
</evidence>
<dbReference type="CDD" id="cd01949">
    <property type="entry name" value="GGDEF"/>
    <property type="match status" value="1"/>
</dbReference>
<dbReference type="InterPro" id="IPR043128">
    <property type="entry name" value="Rev_trsase/Diguanyl_cyclase"/>
</dbReference>
<evidence type="ECO:0000313" key="4">
    <source>
        <dbReference type="EMBL" id="MQS04611.1"/>
    </source>
</evidence>
<dbReference type="InterPro" id="IPR000160">
    <property type="entry name" value="GGDEF_dom"/>
</dbReference>
<dbReference type="PANTHER" id="PTHR44757:SF2">
    <property type="entry name" value="BIOFILM ARCHITECTURE MAINTENANCE PROTEIN MBAA"/>
    <property type="match status" value="1"/>
</dbReference>
<dbReference type="Proteomes" id="UP000320857">
    <property type="component" value="Unassembled WGS sequence"/>
</dbReference>
<dbReference type="Gene3D" id="3.30.70.270">
    <property type="match status" value="1"/>
</dbReference>
<feature type="domain" description="GGDEF" evidence="1">
    <location>
        <begin position="55"/>
        <end position="180"/>
    </location>
</feature>
<organism evidence="4 5">
    <name type="scientific">Streptomyces alkaliterrae</name>
    <dbReference type="NCBI Taxonomy" id="2213162"/>
    <lineage>
        <taxon>Bacteria</taxon>
        <taxon>Bacillati</taxon>
        <taxon>Actinomycetota</taxon>
        <taxon>Actinomycetes</taxon>
        <taxon>Kitasatosporales</taxon>
        <taxon>Streptomycetaceae</taxon>
        <taxon>Streptomyces</taxon>
    </lineage>
</organism>
<dbReference type="PROSITE" id="PS50887">
    <property type="entry name" value="GGDEF"/>
    <property type="match status" value="1"/>
</dbReference>
<accession>A0A5P0YWF2</accession>
<keyword evidence="5" id="KW-1185">Reference proteome</keyword>
<evidence type="ECO:0000259" key="1">
    <source>
        <dbReference type="PROSITE" id="PS50887"/>
    </source>
</evidence>
<dbReference type="InterPro" id="IPR052155">
    <property type="entry name" value="Biofilm_reg_signaling"/>
</dbReference>
<reference evidence="2" key="3">
    <citation type="journal article" name="Syst. Appl. Microbiol.">
        <title>Streptomyces alkaliterrae sp. nov., isolated from an alkaline soil, and emended descriptions of Streptomyces alkaliphilus, Streptomyces calidiresistens and Streptomyces durbertensis.</title>
        <authorList>
            <person name="Swiecimska M."/>
            <person name="Golinska P."/>
            <person name="Nouioui I."/>
            <person name="Wypij M."/>
            <person name="Rai M."/>
            <person name="Sangal V."/>
            <person name="Goodfellow M."/>
        </authorList>
    </citation>
    <scope>NUCLEOTIDE SEQUENCE</scope>
    <source>
        <strain evidence="2">OF3</strain>
        <strain evidence="3">OF8</strain>
    </source>
</reference>
<dbReference type="Proteomes" id="UP000517765">
    <property type="component" value="Unassembled WGS sequence"/>
</dbReference>
<sequence>MSMHVASLALPLLGWLIHGGLLTRRLDQARRDPLTGLHTRAGWTTRAERLIARHPAALVLLVDLDDFKRLNDTYGHAAGDVALLATAHRLNAWCGRHGIAARLGGDEFTAIITDPGNVPDLATLRRELNRPISADGHTIPLAASVGACAVADLPVRLLSDALKAADQAMYADKGHHRRNP</sequence>